<keyword evidence="2" id="KW-1133">Transmembrane helix</keyword>
<feature type="region of interest" description="Disordered" evidence="1">
    <location>
        <begin position="1"/>
        <end position="28"/>
    </location>
</feature>
<proteinExistence type="predicted"/>
<protein>
    <submittedName>
        <fullName evidence="3">Uncharacterized protein</fullName>
    </submittedName>
</protein>
<keyword evidence="4" id="KW-1185">Reference proteome</keyword>
<sequence length="175" mass="19464">MTVRLNNRTRLDSEQPTDESATTTASAKSEWRWGRASRVIRVAVTLVVAATLLAGTMWGSDDDFPLGPFRMFAGVNAPNEPAPDPRVEAVDATGVTVVLNEHNAGLRRAEVEDNENTYVAHPERLSLIADAYHARNPKAPLLDRVTLIQRWHEIRHSAATGHWRDEPLAVWVRPS</sequence>
<organism evidence="3 4">
    <name type="scientific">Rugosimonospora acidiphila</name>
    <dbReference type="NCBI Taxonomy" id="556531"/>
    <lineage>
        <taxon>Bacteria</taxon>
        <taxon>Bacillati</taxon>
        <taxon>Actinomycetota</taxon>
        <taxon>Actinomycetes</taxon>
        <taxon>Micromonosporales</taxon>
        <taxon>Micromonosporaceae</taxon>
        <taxon>Rugosimonospora</taxon>
    </lineage>
</organism>
<dbReference type="EMBL" id="BAABJQ010000007">
    <property type="protein sequence ID" value="GAA5185723.1"/>
    <property type="molecule type" value="Genomic_DNA"/>
</dbReference>
<evidence type="ECO:0000256" key="2">
    <source>
        <dbReference type="SAM" id="Phobius"/>
    </source>
</evidence>
<name>A0ABP9RSQ4_9ACTN</name>
<accession>A0ABP9RSQ4</accession>
<comment type="caution">
    <text evidence="3">The sequence shown here is derived from an EMBL/GenBank/DDBJ whole genome shotgun (WGS) entry which is preliminary data.</text>
</comment>
<keyword evidence="2" id="KW-0812">Transmembrane</keyword>
<evidence type="ECO:0000256" key="1">
    <source>
        <dbReference type="SAM" id="MobiDB-lite"/>
    </source>
</evidence>
<evidence type="ECO:0000313" key="3">
    <source>
        <dbReference type="EMBL" id="GAA5185723.1"/>
    </source>
</evidence>
<keyword evidence="2" id="KW-0472">Membrane</keyword>
<feature type="compositionally biased region" description="Polar residues" evidence="1">
    <location>
        <begin position="18"/>
        <end position="27"/>
    </location>
</feature>
<gene>
    <name evidence="3" type="ORF">GCM10023322_30370</name>
</gene>
<feature type="transmembrane region" description="Helical" evidence="2">
    <location>
        <begin position="39"/>
        <end position="59"/>
    </location>
</feature>
<reference evidence="4" key="1">
    <citation type="journal article" date="2019" name="Int. J. Syst. Evol. Microbiol.">
        <title>The Global Catalogue of Microorganisms (GCM) 10K type strain sequencing project: providing services to taxonomists for standard genome sequencing and annotation.</title>
        <authorList>
            <consortium name="The Broad Institute Genomics Platform"/>
            <consortium name="The Broad Institute Genome Sequencing Center for Infectious Disease"/>
            <person name="Wu L."/>
            <person name="Ma J."/>
        </authorList>
    </citation>
    <scope>NUCLEOTIDE SEQUENCE [LARGE SCALE GENOMIC DNA]</scope>
    <source>
        <strain evidence="4">JCM 18304</strain>
    </source>
</reference>
<evidence type="ECO:0000313" key="4">
    <source>
        <dbReference type="Proteomes" id="UP001501570"/>
    </source>
</evidence>
<dbReference type="Proteomes" id="UP001501570">
    <property type="component" value="Unassembled WGS sequence"/>
</dbReference>